<feature type="transmembrane region" description="Helical" evidence="6">
    <location>
        <begin position="342"/>
        <end position="368"/>
    </location>
</feature>
<dbReference type="InterPro" id="IPR012496">
    <property type="entry name" value="TMC_dom"/>
</dbReference>
<feature type="transmembrane region" description="Helical" evidence="6">
    <location>
        <begin position="670"/>
        <end position="689"/>
    </location>
</feature>
<feature type="transmembrane region" description="Helical" evidence="6">
    <location>
        <begin position="622"/>
        <end position="644"/>
    </location>
</feature>
<evidence type="ECO:0000256" key="2">
    <source>
        <dbReference type="ARBA" id="ARBA00006510"/>
    </source>
</evidence>
<proteinExistence type="inferred from homology"/>
<feature type="region of interest" description="Disordered" evidence="7">
    <location>
        <begin position="132"/>
        <end position="171"/>
    </location>
</feature>
<feature type="region of interest" description="Disordered" evidence="7">
    <location>
        <begin position="74"/>
        <end position="101"/>
    </location>
</feature>
<feature type="transmembrane region" description="Helical" evidence="6">
    <location>
        <begin position="446"/>
        <end position="466"/>
    </location>
</feature>
<evidence type="ECO:0000256" key="1">
    <source>
        <dbReference type="ARBA" id="ARBA00004141"/>
    </source>
</evidence>
<evidence type="ECO:0000259" key="8">
    <source>
        <dbReference type="Pfam" id="PF07810"/>
    </source>
</evidence>
<keyword evidence="3 6" id="KW-0812">Transmembrane</keyword>
<feature type="transmembrane region" description="Helical" evidence="6">
    <location>
        <begin position="766"/>
        <end position="791"/>
    </location>
</feature>
<dbReference type="GO" id="GO:0005886">
    <property type="term" value="C:plasma membrane"/>
    <property type="evidence" value="ECO:0007669"/>
    <property type="project" value="InterPro"/>
</dbReference>
<evidence type="ECO:0000313" key="10">
    <source>
        <dbReference type="Proteomes" id="UP001174136"/>
    </source>
</evidence>
<dbReference type="EMBL" id="JAOPHQ010003169">
    <property type="protein sequence ID" value="KAK0144053.1"/>
    <property type="molecule type" value="Genomic_DNA"/>
</dbReference>
<feature type="transmembrane region" description="Helical" evidence="6">
    <location>
        <begin position="587"/>
        <end position="610"/>
    </location>
</feature>
<gene>
    <name evidence="9" type="primary">TMC6_0</name>
    <name evidence="9" type="ORF">N1851_017618</name>
</gene>
<evidence type="ECO:0000256" key="7">
    <source>
        <dbReference type="SAM" id="MobiDB-lite"/>
    </source>
</evidence>
<keyword evidence="4 6" id="KW-1133">Transmembrane helix</keyword>
<comment type="caution">
    <text evidence="9">The sequence shown here is derived from an EMBL/GenBank/DDBJ whole genome shotgun (WGS) entry which is preliminary data.</text>
</comment>
<dbReference type="PANTHER" id="PTHR23302:SF4">
    <property type="entry name" value="TRANSMEMBRANE CHANNEL-LIKE PROTEIN 6"/>
    <property type="match status" value="1"/>
</dbReference>
<evidence type="ECO:0000256" key="4">
    <source>
        <dbReference type="ARBA" id="ARBA00022989"/>
    </source>
</evidence>
<evidence type="ECO:0000256" key="5">
    <source>
        <dbReference type="ARBA" id="ARBA00023136"/>
    </source>
</evidence>
<protein>
    <recommendedName>
        <fullName evidence="6">Transmembrane channel-like protein</fullName>
    </recommendedName>
</protein>
<accession>A0AA47MP70</accession>
<dbReference type="GO" id="GO:0008381">
    <property type="term" value="F:mechanosensitive monoatomic ion channel activity"/>
    <property type="evidence" value="ECO:0007669"/>
    <property type="project" value="TreeGrafter"/>
</dbReference>
<evidence type="ECO:0000313" key="9">
    <source>
        <dbReference type="EMBL" id="KAK0144053.1"/>
    </source>
</evidence>
<feature type="domain" description="TMC" evidence="8">
    <location>
        <begin position="658"/>
        <end position="764"/>
    </location>
</feature>
<reference evidence="9" key="1">
    <citation type="journal article" date="2023" name="Front. Mar. Sci.">
        <title>A new Merluccius polli reference genome to investigate the effects of global change in West African waters.</title>
        <authorList>
            <person name="Mateo J.L."/>
            <person name="Blanco-Fernandez C."/>
            <person name="Garcia-Vazquez E."/>
            <person name="Machado-Schiaffino G."/>
        </authorList>
    </citation>
    <scope>NUCLEOTIDE SEQUENCE</scope>
    <source>
        <strain evidence="9">C29</strain>
        <tissue evidence="9">Fin</tissue>
    </source>
</reference>
<name>A0AA47MP70_MERPO</name>
<feature type="transmembrane region" description="Helical" evidence="6">
    <location>
        <begin position="841"/>
        <end position="858"/>
    </location>
</feature>
<evidence type="ECO:0000256" key="3">
    <source>
        <dbReference type="ARBA" id="ARBA00022692"/>
    </source>
</evidence>
<dbReference type="Pfam" id="PF07810">
    <property type="entry name" value="TMC"/>
    <property type="match status" value="1"/>
</dbReference>
<evidence type="ECO:0000256" key="6">
    <source>
        <dbReference type="RuleBase" id="RU310713"/>
    </source>
</evidence>
<feature type="region of interest" description="Disordered" evidence="7">
    <location>
        <begin position="208"/>
        <end position="245"/>
    </location>
</feature>
<dbReference type="Proteomes" id="UP001174136">
    <property type="component" value="Unassembled WGS sequence"/>
</dbReference>
<feature type="transmembrane region" description="Helical" evidence="6">
    <location>
        <begin position="536"/>
        <end position="561"/>
    </location>
</feature>
<comment type="subcellular location">
    <subcellularLocation>
        <location evidence="1 6">Membrane</location>
        <topology evidence="1 6">Multi-pass membrane protein</topology>
    </subcellularLocation>
</comment>
<dbReference type="PANTHER" id="PTHR23302">
    <property type="entry name" value="TRANSMEMBRANE CHANNEL-RELATED"/>
    <property type="match status" value="1"/>
</dbReference>
<feature type="compositionally biased region" description="Basic and acidic residues" evidence="7">
    <location>
        <begin position="143"/>
        <end position="159"/>
    </location>
</feature>
<keyword evidence="10" id="KW-1185">Reference proteome</keyword>
<comment type="similarity">
    <text evidence="2 6">Belongs to the TMC family.</text>
</comment>
<dbReference type="AlphaFoldDB" id="A0AA47MP70"/>
<sequence length="936" mass="105041">MSAGPVAYRQDSIDRASADFLRVTAAGLLAQGDLGGPGAGQMVDDFVRTVQRRVFGGASTPICGKAECITMRKRNKPAQSPAIGRLQWSPNGGTLRSPIDEEGVHDSFSQLIAEQSENGPEFELQALARELDEEDRGNTQGEVRQKPQGEVRRGRRDLDRDEEAEPLNRTAEKWSSATLRVLSSMPSRTIGRTRGAIISQYYNRTTELRMRRHSRPSIRDLHHSSRPSLRGYRVQSDSNETDGANEMKKRDNLVNNLQNLSVSDRDRMLRAMPLGVAAKSEISCFYSRFTQVPVKQPHVVVVPLSCQAARHAWYSWLSFLHSLQLWHVALKRVGGRFGTGVLSYFLFLKTLLFFNLFLFLVTGLFLVLPQAVHPPEPPPQGHLNFSGLELLTGRGYFSDSVMYYGYYSNYTLNGRSRMSGAPPNASADESASFESAPRGLSYNMPLAYFFTIGMAFFITCIILVYCMSKSFGQSFRVEKSHGMVAMKVFCSWDFKVIKKPSVALMSENISTQLKELLADVNRNHDNKTLGQKLCRLTVHCLAWSICIGSTMACALAVYYLADHMYNGRHPLAHVNTMDPVLGGEASLLALPVGVSLINLLLPGLFNAAAWMEEYDSPSVRTYVAISRNLMLKMCLLGVLCYHWLGREAVESQALGQQCWESFVGQELYRFLLMDMVFTVLDTLFGEFLWRLFSEKVLKRSRRPVFDIARNVLELIYGQTLAWLGVLFSPLLPGVQIIKLLLLFYIKMGSVMLNCQAPRKPYRASQMTTIFITLLCFPAFLGASVCVTYTMWSISPSSSCGPFRGLKTMMQAGRLWVEQLERDTPSLAWLATAHAYLVENPLFLFVAAGIFLIVIYFHTQVVGGQRKIIDLLQEQIKNEGEDKKFLIMRLQSIHEKKRSPPRHSSSQLVYPGCHDCSAAQLCSPTQPESVWSGQVKL</sequence>
<organism evidence="9 10">
    <name type="scientific">Merluccius polli</name>
    <name type="common">Benguela hake</name>
    <name type="synonym">Merluccius cadenati</name>
    <dbReference type="NCBI Taxonomy" id="89951"/>
    <lineage>
        <taxon>Eukaryota</taxon>
        <taxon>Metazoa</taxon>
        <taxon>Chordata</taxon>
        <taxon>Craniata</taxon>
        <taxon>Vertebrata</taxon>
        <taxon>Euteleostomi</taxon>
        <taxon>Actinopterygii</taxon>
        <taxon>Neopterygii</taxon>
        <taxon>Teleostei</taxon>
        <taxon>Neoteleostei</taxon>
        <taxon>Acanthomorphata</taxon>
        <taxon>Zeiogadaria</taxon>
        <taxon>Gadariae</taxon>
        <taxon>Gadiformes</taxon>
        <taxon>Gadoidei</taxon>
        <taxon>Merlucciidae</taxon>
        <taxon>Merluccius</taxon>
    </lineage>
</organism>
<dbReference type="InterPro" id="IPR038900">
    <property type="entry name" value="TMC"/>
</dbReference>
<keyword evidence="5 6" id="KW-0472">Membrane</keyword>